<dbReference type="PROSITE" id="PS51186">
    <property type="entry name" value="GNAT"/>
    <property type="match status" value="1"/>
</dbReference>
<gene>
    <name evidence="2" type="ORF">VA596_47935</name>
</gene>
<reference evidence="2 3" key="1">
    <citation type="submission" date="2023-12" db="EMBL/GenBank/DDBJ databases">
        <title>Amycolatopsis sp. V23-08.</title>
        <authorList>
            <person name="Somphong A."/>
        </authorList>
    </citation>
    <scope>NUCLEOTIDE SEQUENCE [LARGE SCALE GENOMIC DNA]</scope>
    <source>
        <strain evidence="2 3">V23-08</strain>
    </source>
</reference>
<dbReference type="SUPFAM" id="SSF55729">
    <property type="entry name" value="Acyl-CoA N-acyltransferases (Nat)"/>
    <property type="match status" value="1"/>
</dbReference>
<accession>A0ABU5RM10</accession>
<dbReference type="Gene3D" id="3.40.630.30">
    <property type="match status" value="1"/>
</dbReference>
<evidence type="ECO:0000313" key="3">
    <source>
        <dbReference type="Proteomes" id="UP001304298"/>
    </source>
</evidence>
<feature type="domain" description="N-acetyltransferase" evidence="1">
    <location>
        <begin position="100"/>
        <end position="238"/>
    </location>
</feature>
<name>A0ABU5RM10_9PSEU</name>
<protein>
    <submittedName>
        <fullName evidence="2">GNAT family N-acetyltransferase</fullName>
    </submittedName>
</protein>
<sequence>MSDVRAAELALHQRTGLACAAAGVPGRFRVWEHDGLLAVLATDPALGFLSTVSGVAPETLSALPGLLAAPEWDGVEPTVLTTDLDAPPAAGLVRAGERVLAVRRLGEWPEPESVVDADDTFVDVLLAGYEAEGVVAAFVAAEHRLPQVRRFFVVEDGTPIAAAAMTIHGEVAVLGGASTLPAHRGRGAQPRLLRHRLRVAADAGCVLAVATARAGSVSAANLSRAGFCCYRRSAWARA</sequence>
<dbReference type="RefSeq" id="WP_323337251.1">
    <property type="nucleotide sequence ID" value="NZ_JAYFSI010000022.1"/>
</dbReference>
<comment type="caution">
    <text evidence="2">The sequence shown here is derived from an EMBL/GenBank/DDBJ whole genome shotgun (WGS) entry which is preliminary data.</text>
</comment>
<dbReference type="CDD" id="cd04301">
    <property type="entry name" value="NAT_SF"/>
    <property type="match status" value="1"/>
</dbReference>
<keyword evidence="3" id="KW-1185">Reference proteome</keyword>
<dbReference type="Proteomes" id="UP001304298">
    <property type="component" value="Unassembled WGS sequence"/>
</dbReference>
<proteinExistence type="predicted"/>
<organism evidence="2 3">
    <name type="scientific">Amycolatopsis heterodermiae</name>
    <dbReference type="NCBI Taxonomy" id="3110235"/>
    <lineage>
        <taxon>Bacteria</taxon>
        <taxon>Bacillati</taxon>
        <taxon>Actinomycetota</taxon>
        <taxon>Actinomycetes</taxon>
        <taxon>Pseudonocardiales</taxon>
        <taxon>Pseudonocardiaceae</taxon>
        <taxon>Amycolatopsis</taxon>
    </lineage>
</organism>
<dbReference type="InterPro" id="IPR000182">
    <property type="entry name" value="GNAT_dom"/>
</dbReference>
<evidence type="ECO:0000313" key="2">
    <source>
        <dbReference type="EMBL" id="MEA5367333.1"/>
    </source>
</evidence>
<dbReference type="InterPro" id="IPR016181">
    <property type="entry name" value="Acyl_CoA_acyltransferase"/>
</dbReference>
<evidence type="ECO:0000259" key="1">
    <source>
        <dbReference type="PROSITE" id="PS51186"/>
    </source>
</evidence>
<dbReference type="EMBL" id="JAYFSI010000022">
    <property type="protein sequence ID" value="MEA5367333.1"/>
    <property type="molecule type" value="Genomic_DNA"/>
</dbReference>
<dbReference type="Pfam" id="PF00583">
    <property type="entry name" value="Acetyltransf_1"/>
    <property type="match status" value="1"/>
</dbReference>